<dbReference type="Gene3D" id="3.20.20.80">
    <property type="entry name" value="Glycosidases"/>
    <property type="match status" value="1"/>
</dbReference>
<proteinExistence type="inferred from homology"/>
<dbReference type="InterPro" id="IPR001360">
    <property type="entry name" value="Glyco_hydro_1"/>
</dbReference>
<evidence type="ECO:0000313" key="6">
    <source>
        <dbReference type="Proteomes" id="UP000254503"/>
    </source>
</evidence>
<dbReference type="Proteomes" id="UP000254503">
    <property type="component" value="Unassembled WGS sequence"/>
</dbReference>
<dbReference type="EC" id="3.2.1.21" evidence="5"/>
<dbReference type="GO" id="GO:0005829">
    <property type="term" value="C:cytosol"/>
    <property type="evidence" value="ECO:0007669"/>
    <property type="project" value="TreeGrafter"/>
</dbReference>
<evidence type="ECO:0000256" key="2">
    <source>
        <dbReference type="ARBA" id="ARBA00022801"/>
    </source>
</evidence>
<organism evidence="5 6">
    <name type="scientific">Escherichia coli</name>
    <dbReference type="NCBI Taxonomy" id="562"/>
    <lineage>
        <taxon>Bacteria</taxon>
        <taxon>Pseudomonadati</taxon>
        <taxon>Pseudomonadota</taxon>
        <taxon>Gammaproteobacteria</taxon>
        <taxon>Enterobacterales</taxon>
        <taxon>Enterobacteriaceae</taxon>
        <taxon>Escherichia</taxon>
    </lineage>
</organism>
<dbReference type="GO" id="GO:0016052">
    <property type="term" value="P:carbohydrate catabolic process"/>
    <property type="evidence" value="ECO:0007669"/>
    <property type="project" value="TreeGrafter"/>
</dbReference>
<dbReference type="GO" id="GO:0008422">
    <property type="term" value="F:beta-glucosidase activity"/>
    <property type="evidence" value="ECO:0007669"/>
    <property type="project" value="UniProtKB-EC"/>
</dbReference>
<name>A0A376WXD5_ECOLX</name>
<keyword evidence="2 5" id="KW-0378">Hydrolase</keyword>
<gene>
    <name evidence="5" type="primary">bglA_2</name>
    <name evidence="5" type="ORF">NCTC9045_02209</name>
</gene>
<evidence type="ECO:0000313" key="5">
    <source>
        <dbReference type="EMBL" id="STJ54329.1"/>
    </source>
</evidence>
<keyword evidence="3 5" id="KW-0326">Glycosidase</keyword>
<dbReference type="EMBL" id="UGDD01000002">
    <property type="protein sequence ID" value="STJ54329.1"/>
    <property type="molecule type" value="Genomic_DNA"/>
</dbReference>
<evidence type="ECO:0000256" key="1">
    <source>
        <dbReference type="ARBA" id="ARBA00010838"/>
    </source>
</evidence>
<reference evidence="5 6" key="1">
    <citation type="submission" date="2018-06" db="EMBL/GenBank/DDBJ databases">
        <authorList>
            <consortium name="Pathogen Informatics"/>
            <person name="Doyle S."/>
        </authorList>
    </citation>
    <scope>NUCLEOTIDE SEQUENCE [LARGE SCALE GENOMIC DNA]</scope>
    <source>
        <strain evidence="5 6">NCTC9045</strain>
    </source>
</reference>
<protein>
    <submittedName>
        <fullName evidence="5">Glycosyl phosphatase</fullName>
        <ecNumber evidence="5">3.2.1.21</ecNumber>
    </submittedName>
</protein>
<comment type="similarity">
    <text evidence="1 4">Belongs to the glycosyl hydrolase 1 family.</text>
</comment>
<evidence type="ECO:0000256" key="3">
    <source>
        <dbReference type="ARBA" id="ARBA00023295"/>
    </source>
</evidence>
<dbReference type="Pfam" id="PF00232">
    <property type="entry name" value="Glyco_hydro_1"/>
    <property type="match status" value="1"/>
</dbReference>
<dbReference type="InterPro" id="IPR017853">
    <property type="entry name" value="GH"/>
</dbReference>
<evidence type="ECO:0000256" key="4">
    <source>
        <dbReference type="RuleBase" id="RU003690"/>
    </source>
</evidence>
<accession>A0A376WXD5</accession>
<dbReference type="SUPFAM" id="SSF51445">
    <property type="entry name" value="(Trans)glycosidases"/>
    <property type="match status" value="1"/>
</dbReference>
<dbReference type="RefSeq" id="WP_044865595.1">
    <property type="nucleotide sequence ID" value="NZ_JAAKBN010000001.1"/>
</dbReference>
<dbReference type="AlphaFoldDB" id="A0A376WXD5"/>
<dbReference type="PANTHER" id="PTHR10353">
    <property type="entry name" value="GLYCOSYL HYDROLASE"/>
    <property type="match status" value="1"/>
</dbReference>
<sequence length="107" mass="12405">MERGLQIGIILPIMRSQNIPLALLEIYHWNTPLALYKKGSWSNPDSPVWFEKYAQVIFENFGSRSYYFLTFNEPEGYVFTQEPLAANLIDKKLDGYRDVLSVVSRGK</sequence>
<dbReference type="PANTHER" id="PTHR10353:SF36">
    <property type="entry name" value="LP05116P"/>
    <property type="match status" value="1"/>
</dbReference>